<keyword evidence="2" id="KW-0812">Transmembrane</keyword>
<reference evidence="3 4" key="1">
    <citation type="submission" date="2023-07" db="EMBL/GenBank/DDBJ databases">
        <title>Sequencing the genomes of 1000 actinobacteria strains.</title>
        <authorList>
            <person name="Klenk H.-P."/>
        </authorList>
    </citation>
    <scope>NUCLEOTIDE SEQUENCE [LARGE SCALE GENOMIC DNA]</scope>
    <source>
        <strain evidence="3 4">DSM 22966</strain>
    </source>
</reference>
<sequence length="109" mass="12258">MSNYPTPEQLRAFNPPPPPPADWSAHEQDVGLATEMVFSGQQRQQLREAAAYERLSTDEVQYQRYTPQDHQTDQSDERFAMTTLLLYSLIGVGVFAILAILISQVFLGG</sequence>
<evidence type="ECO:0000256" key="1">
    <source>
        <dbReference type="SAM" id="MobiDB-lite"/>
    </source>
</evidence>
<accession>A0ABU2B1W9</accession>
<gene>
    <name evidence="3" type="ORF">J2S62_001843</name>
</gene>
<dbReference type="RefSeq" id="WP_310173970.1">
    <property type="nucleotide sequence ID" value="NZ_BAABHE010000003.1"/>
</dbReference>
<dbReference type="Proteomes" id="UP001183794">
    <property type="component" value="Unassembled WGS sequence"/>
</dbReference>
<evidence type="ECO:0000256" key="2">
    <source>
        <dbReference type="SAM" id="Phobius"/>
    </source>
</evidence>
<evidence type="ECO:0000313" key="4">
    <source>
        <dbReference type="Proteomes" id="UP001183794"/>
    </source>
</evidence>
<organism evidence="3 4">
    <name type="scientific">Enteractinococcus fodinae</name>
    <dbReference type="NCBI Taxonomy" id="684663"/>
    <lineage>
        <taxon>Bacteria</taxon>
        <taxon>Bacillati</taxon>
        <taxon>Actinomycetota</taxon>
        <taxon>Actinomycetes</taxon>
        <taxon>Micrococcales</taxon>
        <taxon>Micrococcaceae</taxon>
    </lineage>
</organism>
<keyword evidence="2" id="KW-0472">Membrane</keyword>
<keyword evidence="4" id="KW-1185">Reference proteome</keyword>
<comment type="caution">
    <text evidence="3">The sequence shown here is derived from an EMBL/GenBank/DDBJ whole genome shotgun (WGS) entry which is preliminary data.</text>
</comment>
<proteinExistence type="predicted"/>
<feature type="transmembrane region" description="Helical" evidence="2">
    <location>
        <begin position="84"/>
        <end position="107"/>
    </location>
</feature>
<keyword evidence="2" id="KW-1133">Transmembrane helix</keyword>
<dbReference type="EMBL" id="JAVDYJ010000001">
    <property type="protein sequence ID" value="MDR7347586.1"/>
    <property type="molecule type" value="Genomic_DNA"/>
</dbReference>
<feature type="region of interest" description="Disordered" evidence="1">
    <location>
        <begin position="1"/>
        <end position="25"/>
    </location>
</feature>
<protein>
    <submittedName>
        <fullName evidence="3">Uncharacterized protein</fullName>
    </submittedName>
</protein>
<evidence type="ECO:0000313" key="3">
    <source>
        <dbReference type="EMBL" id="MDR7347586.1"/>
    </source>
</evidence>
<name>A0ABU2B1W9_9MICC</name>